<evidence type="ECO:0000313" key="2">
    <source>
        <dbReference type="EMBL" id="REH47184.1"/>
    </source>
</evidence>
<keyword evidence="1" id="KW-1133">Transmembrane helix</keyword>
<dbReference type="EMBL" id="QUNO01000006">
    <property type="protein sequence ID" value="REH47184.1"/>
    <property type="molecule type" value="Genomic_DNA"/>
</dbReference>
<proteinExistence type="predicted"/>
<accession>A0A3E0HL25</accession>
<gene>
    <name evidence="2" type="ORF">BCF44_106349</name>
</gene>
<evidence type="ECO:0000313" key="3">
    <source>
        <dbReference type="Proteomes" id="UP000256269"/>
    </source>
</evidence>
<feature type="transmembrane region" description="Helical" evidence="1">
    <location>
        <begin position="288"/>
        <end position="316"/>
    </location>
</feature>
<feature type="transmembrane region" description="Helical" evidence="1">
    <location>
        <begin position="210"/>
        <end position="232"/>
    </location>
</feature>
<keyword evidence="3" id="KW-1185">Reference proteome</keyword>
<feature type="transmembrane region" description="Helical" evidence="1">
    <location>
        <begin position="14"/>
        <end position="36"/>
    </location>
</feature>
<dbReference type="AlphaFoldDB" id="A0A3E0HL25"/>
<sequence length="332" mass="33436">MDNERGLRPAERRIVLGAAVGLVFGLCLVGSLLAAFHAPAPRSLPVALVAADDVAAHVQAAVDSQQPGAFKFDRYPDAGQARAAVADGSHHGAFVEDGRDAELMVASAGGSVPVNVLTQVFTKVAAAQGQTLHVVDAAPLPPGDRQGLSPFFVVLALLFPSLIFGAASALVGRGARAEVHVLLLITFALVAGFGAATLADGVIGALTGHFLTLALLLALFSLAVAASTAALARINPRGIALAGLLFVVLGVPTTGGPAGLAHFLPAFFQFLQPILPMSQVIPAISAAHYFGGAGVAGSITVLAVWGVVGLVVFAAVTGLRARAATRPPVAVG</sequence>
<dbReference type="RefSeq" id="WP_116175816.1">
    <property type="nucleotide sequence ID" value="NZ_CP144375.1"/>
</dbReference>
<dbReference type="OrthoDB" id="3288304at2"/>
<evidence type="ECO:0000256" key="1">
    <source>
        <dbReference type="SAM" id="Phobius"/>
    </source>
</evidence>
<feature type="transmembrane region" description="Helical" evidence="1">
    <location>
        <begin position="239"/>
        <end position="268"/>
    </location>
</feature>
<reference evidence="2 3" key="1">
    <citation type="submission" date="2018-08" db="EMBL/GenBank/DDBJ databases">
        <title>Genomic Encyclopedia of Archaeal and Bacterial Type Strains, Phase II (KMG-II): from individual species to whole genera.</title>
        <authorList>
            <person name="Goeker M."/>
        </authorList>
    </citation>
    <scope>NUCLEOTIDE SEQUENCE [LARGE SCALE GENOMIC DNA]</scope>
    <source>
        <strain evidence="2 3">DSM 45791</strain>
    </source>
</reference>
<protein>
    <recommendedName>
        <fullName evidence="4">ABC transporter permease</fullName>
    </recommendedName>
</protein>
<keyword evidence="1" id="KW-0472">Membrane</keyword>
<organism evidence="2 3">
    <name type="scientific">Kutzneria buriramensis</name>
    <dbReference type="NCBI Taxonomy" id="1045776"/>
    <lineage>
        <taxon>Bacteria</taxon>
        <taxon>Bacillati</taxon>
        <taxon>Actinomycetota</taxon>
        <taxon>Actinomycetes</taxon>
        <taxon>Pseudonocardiales</taxon>
        <taxon>Pseudonocardiaceae</taxon>
        <taxon>Kutzneria</taxon>
    </lineage>
</organism>
<feature type="transmembrane region" description="Helical" evidence="1">
    <location>
        <begin position="151"/>
        <end position="172"/>
    </location>
</feature>
<feature type="transmembrane region" description="Helical" evidence="1">
    <location>
        <begin position="179"/>
        <end position="198"/>
    </location>
</feature>
<keyword evidence="1" id="KW-0812">Transmembrane</keyword>
<evidence type="ECO:0008006" key="4">
    <source>
        <dbReference type="Google" id="ProtNLM"/>
    </source>
</evidence>
<comment type="caution">
    <text evidence="2">The sequence shown here is derived from an EMBL/GenBank/DDBJ whole genome shotgun (WGS) entry which is preliminary data.</text>
</comment>
<name>A0A3E0HL25_9PSEU</name>
<dbReference type="Proteomes" id="UP000256269">
    <property type="component" value="Unassembled WGS sequence"/>
</dbReference>